<comment type="subcellular location">
    <subcellularLocation>
        <location evidence="2">Endomembrane system</location>
        <topology evidence="2">Multi-pass membrane protein</topology>
    </subcellularLocation>
</comment>
<feature type="compositionally biased region" description="Pro residues" evidence="10">
    <location>
        <begin position="414"/>
        <end position="425"/>
    </location>
</feature>
<dbReference type="GO" id="GO:0012505">
    <property type="term" value="C:endomembrane system"/>
    <property type="evidence" value="ECO:0007669"/>
    <property type="project" value="UniProtKB-SubCell"/>
</dbReference>
<feature type="region of interest" description="Disordered" evidence="10">
    <location>
        <begin position="409"/>
        <end position="428"/>
    </location>
</feature>
<gene>
    <name evidence="13" type="ORF">EW145_g6386</name>
</gene>
<keyword evidence="8 11" id="KW-1133">Transmembrane helix</keyword>
<feature type="region of interest" description="Disordered" evidence="10">
    <location>
        <begin position="643"/>
        <end position="672"/>
    </location>
</feature>
<evidence type="ECO:0000256" key="10">
    <source>
        <dbReference type="SAM" id="MobiDB-lite"/>
    </source>
</evidence>
<evidence type="ECO:0000256" key="6">
    <source>
        <dbReference type="ARBA" id="ARBA00022692"/>
    </source>
</evidence>
<evidence type="ECO:0000256" key="4">
    <source>
        <dbReference type="ARBA" id="ARBA00012483"/>
    </source>
</evidence>
<evidence type="ECO:0000256" key="1">
    <source>
        <dbReference type="ARBA" id="ARBA00000900"/>
    </source>
</evidence>
<dbReference type="EMBL" id="SGPK01000475">
    <property type="protein sequence ID" value="THH03274.1"/>
    <property type="molecule type" value="Genomic_DNA"/>
</dbReference>
<keyword evidence="14" id="KW-1185">Reference proteome</keyword>
<evidence type="ECO:0000313" key="13">
    <source>
        <dbReference type="EMBL" id="THH03274.1"/>
    </source>
</evidence>
<keyword evidence="9 11" id="KW-0472">Membrane</keyword>
<feature type="transmembrane region" description="Helical" evidence="11">
    <location>
        <begin position="535"/>
        <end position="552"/>
    </location>
</feature>
<comment type="catalytic activity">
    <reaction evidence="1">
        <text>S-ubiquitinyl-[E2 ubiquitin-conjugating enzyme]-L-cysteine + [acceptor protein]-L-lysine = [E2 ubiquitin-conjugating enzyme]-L-cysteine + N(6)-ubiquitinyl-[acceptor protein]-L-lysine.</text>
        <dbReference type="EC" id="2.3.2.27"/>
    </reaction>
</comment>
<feature type="transmembrane region" description="Helical" evidence="11">
    <location>
        <begin position="314"/>
        <end position="333"/>
    </location>
</feature>
<dbReference type="Pfam" id="PF11145">
    <property type="entry name" value="DUF2921"/>
    <property type="match status" value="1"/>
</dbReference>
<reference evidence="13 14" key="1">
    <citation type="submission" date="2019-02" db="EMBL/GenBank/DDBJ databases">
        <title>Genome sequencing of the rare red list fungi Phellinidium pouzarii.</title>
        <authorList>
            <person name="Buettner E."/>
            <person name="Kellner H."/>
        </authorList>
    </citation>
    <scope>NUCLEOTIDE SEQUENCE [LARGE SCALE GENOMIC DNA]</scope>
    <source>
        <strain evidence="13 14">DSM 108285</strain>
    </source>
</reference>
<comment type="caution">
    <text evidence="13">The sequence shown here is derived from an EMBL/GenBank/DDBJ whole genome shotgun (WGS) entry which is preliminary data.</text>
</comment>
<evidence type="ECO:0000256" key="11">
    <source>
        <dbReference type="SAM" id="Phobius"/>
    </source>
</evidence>
<feature type="transmembrane region" description="Helical" evidence="11">
    <location>
        <begin position="482"/>
        <end position="498"/>
    </location>
</feature>
<name>A0A4S4KWV4_9AGAM</name>
<keyword evidence="6 11" id="KW-0812">Transmembrane</keyword>
<dbReference type="InterPro" id="IPR021319">
    <property type="entry name" value="DUF2921"/>
</dbReference>
<feature type="compositionally biased region" description="Basic residues" evidence="10">
    <location>
        <begin position="643"/>
        <end position="655"/>
    </location>
</feature>
<keyword evidence="7" id="KW-0833">Ubl conjugation pathway</keyword>
<evidence type="ECO:0000256" key="5">
    <source>
        <dbReference type="ARBA" id="ARBA00022679"/>
    </source>
</evidence>
<dbReference type="GO" id="GO:0061630">
    <property type="term" value="F:ubiquitin protein ligase activity"/>
    <property type="evidence" value="ECO:0007669"/>
    <property type="project" value="UniProtKB-EC"/>
</dbReference>
<dbReference type="AlphaFoldDB" id="A0A4S4KWV4"/>
<evidence type="ECO:0000256" key="8">
    <source>
        <dbReference type="ARBA" id="ARBA00022989"/>
    </source>
</evidence>
<evidence type="ECO:0000256" key="7">
    <source>
        <dbReference type="ARBA" id="ARBA00022786"/>
    </source>
</evidence>
<comment type="pathway">
    <text evidence="3">Protein modification; protein ubiquitination.</text>
</comment>
<feature type="compositionally biased region" description="Basic and acidic residues" evidence="10">
    <location>
        <begin position="656"/>
        <end position="672"/>
    </location>
</feature>
<dbReference type="OrthoDB" id="9984778at2759"/>
<evidence type="ECO:0000313" key="14">
    <source>
        <dbReference type="Proteomes" id="UP000308199"/>
    </source>
</evidence>
<sequence>MTGFGVPLNPSLASYYSNITGFVHGPIEIYNLTSALNLSSDASTHPQDPHITLEMGPEIPFTSSIPTAPKHSWEHTASEFVKDINMTSAIEHIGTWNWSAPMELAFRVLEKRPVVELPGGSSWGRSNDDGNASRMNSSLWADISLMHGRVDLVDKNTGDELGFDMEAVHFVENGTVYGFAEPSGRHVDVRDLPSLVPARYMNATAQAVNAELLARIHRLQEMVDSGVIEVDTQTAEDPPKTTCPFILFAQLVPTSVPQDLMQELEREMENPTGITTVRRPELKMNAILMSKECGIMLEMREAEGLKSQRFWRKVTTYSAVAAAAYLVMLLLFVRQTEASQTPIGISRVSRWTFLTQAAADSISFVGHVTFGILADGRPSLSLIAPAFLAAVLLVYEAQFSVLIHQIQQPEEADPSPPRPIRPSPSPVEQIAPSSIPTMTAPAVATVSEPSTLLRILPAARHAPPGRLRRQWQRMRESPQTRFWLSIVLALVFFVRVLVSPSLALLMIAGMYSNFWIPQIVRSARRGTTSGLRAEYLIGTTACRAFFALYLFACPKNVLDIDTSPLIYVIVGFVSLQAVVVLLQDYLGSGFFLPRGYSPPSQYDYHPYIPPPDAEAPEPSLGDCAICMEAILVQPDVHLRRRSLSGRSLSGRRRSNSVKEREKEKERETGMRGILDRIEASTGRSTSVAAGIGGSASKRAYALAPCHHLFVSASSL</sequence>
<feature type="transmembrane region" description="Helical" evidence="11">
    <location>
        <begin position="564"/>
        <end position="582"/>
    </location>
</feature>
<evidence type="ECO:0000259" key="12">
    <source>
        <dbReference type="Pfam" id="PF11145"/>
    </source>
</evidence>
<dbReference type="Proteomes" id="UP000308199">
    <property type="component" value="Unassembled WGS sequence"/>
</dbReference>
<feature type="domain" description="SWEET-like" evidence="12">
    <location>
        <begin position="309"/>
        <end position="594"/>
    </location>
</feature>
<keyword evidence="5" id="KW-0808">Transferase</keyword>
<dbReference type="EC" id="2.3.2.27" evidence="4"/>
<evidence type="ECO:0000256" key="2">
    <source>
        <dbReference type="ARBA" id="ARBA00004127"/>
    </source>
</evidence>
<organism evidence="13 14">
    <name type="scientific">Phellinidium pouzarii</name>
    <dbReference type="NCBI Taxonomy" id="167371"/>
    <lineage>
        <taxon>Eukaryota</taxon>
        <taxon>Fungi</taxon>
        <taxon>Dikarya</taxon>
        <taxon>Basidiomycota</taxon>
        <taxon>Agaricomycotina</taxon>
        <taxon>Agaricomycetes</taxon>
        <taxon>Hymenochaetales</taxon>
        <taxon>Hymenochaetaceae</taxon>
        <taxon>Phellinidium</taxon>
    </lineage>
</organism>
<evidence type="ECO:0000256" key="3">
    <source>
        <dbReference type="ARBA" id="ARBA00004906"/>
    </source>
</evidence>
<proteinExistence type="predicted"/>
<accession>A0A4S4KWV4</accession>
<evidence type="ECO:0000256" key="9">
    <source>
        <dbReference type="ARBA" id="ARBA00023136"/>
    </source>
</evidence>
<protein>
    <recommendedName>
        <fullName evidence="4">RING-type E3 ubiquitin transferase</fullName>
        <ecNumber evidence="4">2.3.2.27</ecNumber>
    </recommendedName>
</protein>